<dbReference type="AlphaFoldDB" id="A0A8J5WUN8"/>
<evidence type="ECO:0000313" key="2">
    <source>
        <dbReference type="Proteomes" id="UP000729402"/>
    </source>
</evidence>
<comment type="caution">
    <text evidence="1">The sequence shown here is derived from an EMBL/GenBank/DDBJ whole genome shotgun (WGS) entry which is preliminary data.</text>
</comment>
<accession>A0A8J5WUN8</accession>
<protein>
    <submittedName>
        <fullName evidence="1">Uncharacterized protein</fullName>
    </submittedName>
</protein>
<name>A0A8J5WUN8_ZIZPA</name>
<keyword evidence="2" id="KW-1185">Reference proteome</keyword>
<organism evidence="1 2">
    <name type="scientific">Zizania palustris</name>
    <name type="common">Northern wild rice</name>
    <dbReference type="NCBI Taxonomy" id="103762"/>
    <lineage>
        <taxon>Eukaryota</taxon>
        <taxon>Viridiplantae</taxon>
        <taxon>Streptophyta</taxon>
        <taxon>Embryophyta</taxon>
        <taxon>Tracheophyta</taxon>
        <taxon>Spermatophyta</taxon>
        <taxon>Magnoliopsida</taxon>
        <taxon>Liliopsida</taxon>
        <taxon>Poales</taxon>
        <taxon>Poaceae</taxon>
        <taxon>BOP clade</taxon>
        <taxon>Oryzoideae</taxon>
        <taxon>Oryzeae</taxon>
        <taxon>Zizaniinae</taxon>
        <taxon>Zizania</taxon>
    </lineage>
</organism>
<reference evidence="1" key="1">
    <citation type="journal article" date="2021" name="bioRxiv">
        <title>Whole Genome Assembly and Annotation of Northern Wild Rice, Zizania palustris L., Supports a Whole Genome Duplication in the Zizania Genus.</title>
        <authorList>
            <person name="Haas M."/>
            <person name="Kono T."/>
            <person name="Macchietto M."/>
            <person name="Millas R."/>
            <person name="McGilp L."/>
            <person name="Shao M."/>
            <person name="Duquette J."/>
            <person name="Hirsch C.N."/>
            <person name="Kimball J."/>
        </authorList>
    </citation>
    <scope>NUCLEOTIDE SEQUENCE</scope>
    <source>
        <tissue evidence="1">Fresh leaf tissue</tissue>
    </source>
</reference>
<reference evidence="1" key="2">
    <citation type="submission" date="2021-02" db="EMBL/GenBank/DDBJ databases">
        <authorList>
            <person name="Kimball J.A."/>
            <person name="Haas M.W."/>
            <person name="Macchietto M."/>
            <person name="Kono T."/>
            <person name="Duquette J."/>
            <person name="Shao M."/>
        </authorList>
    </citation>
    <scope>NUCLEOTIDE SEQUENCE</scope>
    <source>
        <tissue evidence="1">Fresh leaf tissue</tissue>
    </source>
</reference>
<dbReference type="EMBL" id="JAAALK010000079">
    <property type="protein sequence ID" value="KAG8097433.1"/>
    <property type="molecule type" value="Genomic_DNA"/>
</dbReference>
<proteinExistence type="predicted"/>
<gene>
    <name evidence="1" type="ORF">GUJ93_ZPchr0013g33915</name>
</gene>
<evidence type="ECO:0000313" key="1">
    <source>
        <dbReference type="EMBL" id="KAG8097433.1"/>
    </source>
</evidence>
<dbReference type="Proteomes" id="UP000729402">
    <property type="component" value="Unassembled WGS sequence"/>
</dbReference>
<sequence>MRVGKWPSRALPRRPATRACARPAAPISIPRAAAPAACCVRRILAGDIPHLEAFLYAPRLVRPCYGGARCRRDAEAGAGIPASFAAAAAWMDLVARRDIRRCRPHAIRPAPQPKGAIPAAPNR</sequence>